<sequence length="38" mass="4360">MTRARITESRPTKVGALRLPFPTPYKGKRAVFELVFKP</sequence>
<name>M2Q3R5_9PSEU</name>
<evidence type="ECO:0000313" key="1">
    <source>
        <dbReference type="EMBL" id="EMD26620.1"/>
    </source>
</evidence>
<dbReference type="PATRIC" id="fig|1238180.3.peg.3609"/>
<dbReference type="Proteomes" id="UP000014137">
    <property type="component" value="Unassembled WGS sequence"/>
</dbReference>
<accession>M2Q3R5</accession>
<gene>
    <name evidence="1" type="ORF">C791_3280</name>
</gene>
<comment type="caution">
    <text evidence="1">The sequence shown here is derived from an EMBL/GenBank/DDBJ whole genome shotgun (WGS) entry which is preliminary data.</text>
</comment>
<dbReference type="EMBL" id="ANMG01000031">
    <property type="protein sequence ID" value="EMD26620.1"/>
    <property type="molecule type" value="Genomic_DNA"/>
</dbReference>
<protein>
    <submittedName>
        <fullName evidence="1">Uncharacterized protein</fullName>
    </submittedName>
</protein>
<proteinExistence type="predicted"/>
<dbReference type="AlphaFoldDB" id="M2Q3R5"/>
<evidence type="ECO:0000313" key="2">
    <source>
        <dbReference type="Proteomes" id="UP000014137"/>
    </source>
</evidence>
<reference evidence="1 2" key="1">
    <citation type="submission" date="2012-10" db="EMBL/GenBank/DDBJ databases">
        <title>Genome assembly of Amycolatopsis azurea DSM 43854.</title>
        <authorList>
            <person name="Khatri I."/>
            <person name="Kaur I."/>
            <person name="Subramanian S."/>
            <person name="Mayilraj S."/>
        </authorList>
    </citation>
    <scope>NUCLEOTIDE SEQUENCE [LARGE SCALE GENOMIC DNA]</scope>
    <source>
        <strain evidence="1 2">DSM 43854</strain>
    </source>
</reference>
<organism evidence="1 2">
    <name type="scientific">Amycolatopsis azurea DSM 43854</name>
    <dbReference type="NCBI Taxonomy" id="1238180"/>
    <lineage>
        <taxon>Bacteria</taxon>
        <taxon>Bacillati</taxon>
        <taxon>Actinomycetota</taxon>
        <taxon>Actinomycetes</taxon>
        <taxon>Pseudonocardiales</taxon>
        <taxon>Pseudonocardiaceae</taxon>
        <taxon>Amycolatopsis</taxon>
    </lineage>
</organism>